<proteinExistence type="predicted"/>
<reference evidence="2" key="1">
    <citation type="journal article" date="2020" name="Fungal Divers.">
        <title>Resolving the Mortierellaceae phylogeny through synthesis of multi-gene phylogenetics and phylogenomics.</title>
        <authorList>
            <person name="Vandepol N."/>
            <person name="Liber J."/>
            <person name="Desiro A."/>
            <person name="Na H."/>
            <person name="Kennedy M."/>
            <person name="Barry K."/>
            <person name="Grigoriev I.V."/>
            <person name="Miller A.N."/>
            <person name="O'Donnell K."/>
            <person name="Stajich J.E."/>
            <person name="Bonito G."/>
        </authorList>
    </citation>
    <scope>NUCLEOTIDE SEQUENCE</scope>
    <source>
        <strain evidence="2">NRRL 2769</strain>
    </source>
</reference>
<dbReference type="SUPFAM" id="SSF52047">
    <property type="entry name" value="RNI-like"/>
    <property type="match status" value="1"/>
</dbReference>
<evidence type="ECO:0008006" key="4">
    <source>
        <dbReference type="Google" id="ProtNLM"/>
    </source>
</evidence>
<feature type="compositionally biased region" description="Acidic residues" evidence="1">
    <location>
        <begin position="287"/>
        <end position="306"/>
    </location>
</feature>
<gene>
    <name evidence="2" type="ORF">BGZ80_010176</name>
</gene>
<evidence type="ECO:0000313" key="3">
    <source>
        <dbReference type="Proteomes" id="UP000703661"/>
    </source>
</evidence>
<comment type="caution">
    <text evidence="2">The sequence shown here is derived from an EMBL/GenBank/DDBJ whole genome shotgun (WGS) entry which is preliminary data.</text>
</comment>
<evidence type="ECO:0000256" key="1">
    <source>
        <dbReference type="SAM" id="MobiDB-lite"/>
    </source>
</evidence>
<keyword evidence="3" id="KW-1185">Reference proteome</keyword>
<dbReference type="EMBL" id="JAAAID010000681">
    <property type="protein sequence ID" value="KAG0014881.1"/>
    <property type="molecule type" value="Genomic_DNA"/>
</dbReference>
<dbReference type="AlphaFoldDB" id="A0A9P6T032"/>
<feature type="region of interest" description="Disordered" evidence="1">
    <location>
        <begin position="244"/>
        <end position="266"/>
    </location>
</feature>
<accession>A0A9P6T032</accession>
<dbReference type="Gene3D" id="3.80.10.10">
    <property type="entry name" value="Ribonuclease Inhibitor"/>
    <property type="match status" value="1"/>
</dbReference>
<organism evidence="2 3">
    <name type="scientific">Entomortierella chlamydospora</name>
    <dbReference type="NCBI Taxonomy" id="101097"/>
    <lineage>
        <taxon>Eukaryota</taxon>
        <taxon>Fungi</taxon>
        <taxon>Fungi incertae sedis</taxon>
        <taxon>Mucoromycota</taxon>
        <taxon>Mortierellomycotina</taxon>
        <taxon>Mortierellomycetes</taxon>
        <taxon>Mortierellales</taxon>
        <taxon>Mortierellaceae</taxon>
        <taxon>Entomortierella</taxon>
    </lineage>
</organism>
<protein>
    <recommendedName>
        <fullName evidence="4">F-box domain-containing protein</fullName>
    </recommendedName>
</protein>
<dbReference type="OrthoDB" id="2448738at2759"/>
<sequence length="625" mass="70975">MHNAIPSIFEIPPIQDVLLSFLTCKEKARCRRVSHVWNNAFTPYTYHTIGNIPASKSKLDFSHVCNDDPDSLASLAQNHYYVRDIKASFMNPLMSVNSAISLSLEDKMNFISFPNVHRFEWTWALRRFQAKTLPTAERQEELALEFIASHPDLEEITLKFHTIEPGHVLALTAILRQQHPLQKQQRCGNQQQKYNCRHHHRLRKISVEYDIIKVDRRDVYNLFVAATEYSRSCPASCLKSRLSSESSQQPTCPSSPPSSLLGTNGPNKESLEEWHFNWINSGLYTTDQDESDSDGDDESSDQEGEIGGEHSNVGDNSYPAVINDISSGISGLAISFNRPHWDTRLLLPILRMCPDLEQLSLPNIQKDSIHQSLPLLLKSRCTKVRRLEFSSGWLTDEKLAAILESCIAGLSSFSILNPLPVERVAIEVLSRAHGSTLEKLDLGVDCRWACHYFQELVSNCPRLRFLRASLELHGAYDDGTEVDYDALTSNPWPFLDHLKFLDLTLYHGSELQMTKPYRPGDGSVSDMYVNYMYSQIGGLTKLEELGIGGWMILLQTQNGLRKLAGLKKLKVLDLRNHTFIKWSAEEAEWICENWTGLVEILGLKSPNTRGVVKVIKERWPLIVIK</sequence>
<dbReference type="InterPro" id="IPR032675">
    <property type="entry name" value="LRR_dom_sf"/>
</dbReference>
<evidence type="ECO:0000313" key="2">
    <source>
        <dbReference type="EMBL" id="KAG0014881.1"/>
    </source>
</evidence>
<feature type="region of interest" description="Disordered" evidence="1">
    <location>
        <begin position="286"/>
        <end position="317"/>
    </location>
</feature>
<dbReference type="Proteomes" id="UP000703661">
    <property type="component" value="Unassembled WGS sequence"/>
</dbReference>
<name>A0A9P6T032_9FUNG</name>